<dbReference type="PANTHER" id="PTHR43047:SF78">
    <property type="entry name" value="SENSORY_REGULATORY PROTEIN RPFC"/>
    <property type="match status" value="1"/>
</dbReference>
<dbReference type="NCBIfam" id="TIGR00229">
    <property type="entry name" value="sensory_box"/>
    <property type="match status" value="1"/>
</dbReference>
<keyword evidence="7" id="KW-0902">Two-component regulatory system</keyword>
<dbReference type="InterPro" id="IPR036890">
    <property type="entry name" value="HATPase_C_sf"/>
</dbReference>
<dbReference type="Pfam" id="PF02518">
    <property type="entry name" value="HATPase_c"/>
    <property type="match status" value="1"/>
</dbReference>
<evidence type="ECO:0000259" key="14">
    <source>
        <dbReference type="PROSITE" id="PS50113"/>
    </source>
</evidence>
<dbReference type="Gene3D" id="3.30.565.10">
    <property type="entry name" value="Histidine kinase-like ATPase, C-terminal domain"/>
    <property type="match status" value="1"/>
</dbReference>
<reference evidence="15 16" key="1">
    <citation type="journal article" date="2019" name="Anaerobe">
        <title>Detection of Robinsoniella peoriensis in multiple bone samples of a trauma patient.</title>
        <authorList>
            <person name="Schrottner P."/>
            <person name="Hartwich K."/>
            <person name="Bunk B."/>
            <person name="Schober I."/>
            <person name="Helbig S."/>
            <person name="Rudolph W.W."/>
            <person name="Gunzer F."/>
        </authorList>
    </citation>
    <scope>NUCLEOTIDE SEQUENCE [LARGE SCALE GENOMIC DNA]</scope>
    <source>
        <strain evidence="15 16">DSM 106044</strain>
    </source>
</reference>
<dbReference type="Pfam" id="PF08447">
    <property type="entry name" value="PAS_3"/>
    <property type="match status" value="3"/>
</dbReference>
<feature type="domain" description="PAC" evidence="14">
    <location>
        <begin position="596"/>
        <end position="647"/>
    </location>
</feature>
<dbReference type="InterPro" id="IPR013655">
    <property type="entry name" value="PAS_fold_3"/>
</dbReference>
<dbReference type="Gene3D" id="1.10.287.130">
    <property type="match status" value="1"/>
</dbReference>
<dbReference type="SUPFAM" id="SSF55874">
    <property type="entry name" value="ATPase domain of HSP90 chaperone/DNA topoisomerase II/histidine kinase"/>
    <property type="match status" value="1"/>
</dbReference>
<dbReference type="SMART" id="SM00387">
    <property type="entry name" value="HATPase_c"/>
    <property type="match status" value="1"/>
</dbReference>
<dbReference type="PROSITE" id="PS50110">
    <property type="entry name" value="RESPONSE_REGULATORY"/>
    <property type="match status" value="1"/>
</dbReference>
<dbReference type="CDD" id="cd17546">
    <property type="entry name" value="REC_hyHK_CKI1_RcsC-like"/>
    <property type="match status" value="1"/>
</dbReference>
<evidence type="ECO:0000256" key="7">
    <source>
        <dbReference type="ARBA" id="ARBA00023012"/>
    </source>
</evidence>
<keyword evidence="16" id="KW-1185">Reference proteome</keyword>
<accession>A0A4U8Q579</accession>
<evidence type="ECO:0000313" key="16">
    <source>
        <dbReference type="Proteomes" id="UP000306509"/>
    </source>
</evidence>
<dbReference type="SMART" id="SM00086">
    <property type="entry name" value="PAC"/>
    <property type="match status" value="4"/>
</dbReference>
<evidence type="ECO:0000259" key="12">
    <source>
        <dbReference type="PROSITE" id="PS50110"/>
    </source>
</evidence>
<evidence type="ECO:0000256" key="9">
    <source>
        <dbReference type="PROSITE-ProRule" id="PRU00169"/>
    </source>
</evidence>
<dbReference type="InterPro" id="IPR001789">
    <property type="entry name" value="Sig_transdc_resp-reg_receiver"/>
</dbReference>
<evidence type="ECO:0000259" key="11">
    <source>
        <dbReference type="PROSITE" id="PS50109"/>
    </source>
</evidence>
<dbReference type="PROSITE" id="PS50109">
    <property type="entry name" value="HIS_KIN"/>
    <property type="match status" value="1"/>
</dbReference>
<dbReference type="InterPro" id="IPR003661">
    <property type="entry name" value="HisK_dim/P_dom"/>
</dbReference>
<evidence type="ECO:0000256" key="4">
    <source>
        <dbReference type="ARBA" id="ARBA00022553"/>
    </source>
</evidence>
<dbReference type="InterPro" id="IPR003594">
    <property type="entry name" value="HATPase_dom"/>
</dbReference>
<dbReference type="PANTHER" id="PTHR43047">
    <property type="entry name" value="TWO-COMPONENT HISTIDINE PROTEIN KINASE"/>
    <property type="match status" value="1"/>
</dbReference>
<feature type="domain" description="PAS" evidence="13">
    <location>
        <begin position="276"/>
        <end position="352"/>
    </location>
</feature>
<dbReference type="CDD" id="cd16922">
    <property type="entry name" value="HATPase_EvgS-ArcB-TorS-like"/>
    <property type="match status" value="1"/>
</dbReference>
<dbReference type="Gene3D" id="3.30.450.20">
    <property type="entry name" value="PAS domain"/>
    <property type="match status" value="4"/>
</dbReference>
<dbReference type="InterPro" id="IPR035965">
    <property type="entry name" value="PAS-like_dom_sf"/>
</dbReference>
<dbReference type="SUPFAM" id="SSF52172">
    <property type="entry name" value="CheY-like"/>
    <property type="match status" value="1"/>
</dbReference>
<dbReference type="SMART" id="SM00388">
    <property type="entry name" value="HisKA"/>
    <property type="match status" value="1"/>
</dbReference>
<dbReference type="SUPFAM" id="SSF55785">
    <property type="entry name" value="PYP-like sensor domain (PAS domain)"/>
    <property type="match status" value="3"/>
</dbReference>
<comment type="caution">
    <text evidence="15">The sequence shown here is derived from an EMBL/GenBank/DDBJ whole genome shotgun (WGS) entry which is preliminary data.</text>
</comment>
<dbReference type="SMART" id="SM00448">
    <property type="entry name" value="REC"/>
    <property type="match status" value="1"/>
</dbReference>
<gene>
    <name evidence="15" type="primary">rpfC_2</name>
    <name evidence="15" type="ORF">DSM106044_03626</name>
</gene>
<evidence type="ECO:0000256" key="2">
    <source>
        <dbReference type="ARBA" id="ARBA00012438"/>
    </source>
</evidence>
<dbReference type="SMART" id="SM00091">
    <property type="entry name" value="PAS"/>
    <property type="match status" value="5"/>
</dbReference>
<comment type="catalytic activity">
    <reaction evidence="1">
        <text>ATP + protein L-histidine = ADP + protein N-phospho-L-histidine.</text>
        <dbReference type="EC" id="2.7.13.3"/>
    </reaction>
</comment>
<dbReference type="EC" id="2.7.13.3" evidence="2"/>
<keyword evidence="4 9" id="KW-0597">Phosphoprotein</keyword>
<evidence type="ECO:0000256" key="5">
    <source>
        <dbReference type="ARBA" id="ARBA00022679"/>
    </source>
</evidence>
<dbReference type="Proteomes" id="UP000306509">
    <property type="component" value="Unassembled WGS sequence"/>
</dbReference>
<dbReference type="EMBL" id="QGQD01000069">
    <property type="protein sequence ID" value="TLC99423.1"/>
    <property type="molecule type" value="Genomic_DNA"/>
</dbReference>
<dbReference type="GO" id="GO:0000155">
    <property type="term" value="F:phosphorelay sensor kinase activity"/>
    <property type="evidence" value="ECO:0007669"/>
    <property type="project" value="InterPro"/>
</dbReference>
<evidence type="ECO:0000259" key="13">
    <source>
        <dbReference type="PROSITE" id="PS50112"/>
    </source>
</evidence>
<name>A0A4U8Q579_9FIRM</name>
<dbReference type="PRINTS" id="PR00344">
    <property type="entry name" value="BCTRLSENSOR"/>
</dbReference>
<dbReference type="InterPro" id="IPR000014">
    <property type="entry name" value="PAS"/>
</dbReference>
<dbReference type="InterPro" id="IPR011006">
    <property type="entry name" value="CheY-like_superfamily"/>
</dbReference>
<feature type="modified residue" description="4-aspartylphosphate" evidence="9">
    <location>
        <position position="1367"/>
    </location>
</feature>
<dbReference type="RefSeq" id="WP_243133059.1">
    <property type="nucleotide sequence ID" value="NZ_QGQD01000069.1"/>
</dbReference>
<dbReference type="PROSITE" id="PS50112">
    <property type="entry name" value="PAS"/>
    <property type="match status" value="1"/>
</dbReference>
<comment type="function">
    <text evidence="8">May play the central regulatory role in sporulation. It may be an element of the effector pathway responsible for the activation of sporulation genes in response to nutritional stress. Spo0A may act in concert with spo0H (a sigma factor) to control the expression of some genes that are critical to the sporulation process.</text>
</comment>
<dbReference type="InterPro" id="IPR036097">
    <property type="entry name" value="HisK_dim/P_sf"/>
</dbReference>
<evidence type="ECO:0000256" key="6">
    <source>
        <dbReference type="ARBA" id="ARBA00022777"/>
    </source>
</evidence>
<dbReference type="InterPro" id="IPR001610">
    <property type="entry name" value="PAC"/>
</dbReference>
<sequence length="1438" mass="163650">MGELNNEEDGIMQDISLSTEQMEAILDNAPVAIYVSAAENMELLYANQIVKDLIFQYPGIGGITCYEAAGYDRPCPFCHAGDMSRTELFVREFHHPGNNRTYQLSGKIIEWGGKSAHIEYILDITDKKREENHFKAVKEELQTTFTSIPCGLCVYEFEAGCISPLFHNSAFYEIMGYSEEHIRLLEQKTDFLGVHPEDLELLQGKIQRAILSNGFVRQTYRVFNDRLGEYRWIHLEGAVKEQADGKKLLYGVYSDVSEQVHLEKELAGANEKMQEAQLEMDHLVNSIPGGIASYLVKGKRFIPTFFSDGVMALSGHSREEYSEMARHDVFDIVYEQDRERVLEAAQAALASGEVLDVSYRMRHKDGRLIWIHLNGRRMGPLSETSKFYAVFTGMSAETHLFQNIANETADGIYVIDKRNYDLLYVNESKSLFSKKVDCIGLKCYEAMHGKSAPCDFCTLKNNKPDGEEQEIMSDESDACYSVRFRETEWNGIPAYVNYVRDISEEVRIRKEKERLEQYFQTLVKNLPGGVSVVRYEKDRKMVPEFLSDGFAELTEMTLEDAWELYEKDALAGVHPDDQEMVDQQLTAYISSGENQCEMVYRLKKGDNSYVWVKNNLSLIQNENGESRVYAVYHDMTRELGEQEQLREQYKDMIIQHYRIPVPNALIIGHCNITRNKILEIIDLTDSDLLKTLGTVREEFFTGIAGLVVDEKERQTFLKTYLNAPALEAFERNDREQILKCFIKMPREDFGRYVQFKVNLVEVPDTGDITGILTVTDITEQTISDRILHQLSVTNYDFVIDLNLKQDSYTVLTFNENSDFLPATKGCHSERIADMLRSPIVPKDREQYARALTPDEIYRRLTEKSSYTFAFSTIDEKGEIRTKNMTVSAVDLRLGRVCLVRTDITESVREQQGLLNMIAYTFELAGFIDVNTKRLVTYTRQTVLENLSPYIADNYENAKAFADHYGTEEDRAEILQRFCLENMLLRLEEKPEGYDFVLPYQSRDGLLYKQINVLWGDVNHSTICMVRADVTDMLTAERQAKKTLENALTLAKEANRAKSDFLSAMSHDIRTPMNAIMGMTTLATAHIEEPERVKDCLQKISISSRHLLSLINDILDMSKIERSNITLNRMKISMSELLEQLTAIVAPQVTASGLKFELRTEGICHEYFYGDSLRINQIFINILGNAMKFTPECGKVQFLVEEVPSVKGGQWVRYRFSVRDTGIGMSKEFLGHIFEPFTRSSAAVNVEGTGLGLSITKGLVDLMNGEISVESELNQGSTFRVELECEAAQGEPDIYAEDVRRVKSAASQDEIFAGRRFLVAEDNAINAEILCELLQMHGAESVVKMDGAETVLAFQNTAPNTYDAILMDVRMPGMNGYEATRAIRALDREDAKNIVIVAMTANAFEEDIQEALDSGMDAHLAKPLDFKVLHDILCKLLRR</sequence>
<keyword evidence="5 15" id="KW-0808">Transferase</keyword>
<feature type="domain" description="Response regulatory" evidence="12">
    <location>
        <begin position="1315"/>
        <end position="1436"/>
    </location>
</feature>
<evidence type="ECO:0000313" key="15">
    <source>
        <dbReference type="EMBL" id="TLC99423.1"/>
    </source>
</evidence>
<dbReference type="CDD" id="cd00130">
    <property type="entry name" value="PAS"/>
    <property type="match status" value="2"/>
</dbReference>
<keyword evidence="6" id="KW-0418">Kinase</keyword>
<dbReference type="InterPro" id="IPR005467">
    <property type="entry name" value="His_kinase_dom"/>
</dbReference>
<dbReference type="Gene3D" id="3.40.50.2300">
    <property type="match status" value="1"/>
</dbReference>
<dbReference type="Pfam" id="PF00512">
    <property type="entry name" value="HisKA"/>
    <property type="match status" value="1"/>
</dbReference>
<protein>
    <recommendedName>
        <fullName evidence="3">Stage 0 sporulation protein A homolog</fullName>
        <ecNumber evidence="2">2.7.13.3</ecNumber>
    </recommendedName>
</protein>
<dbReference type="STRING" id="180332.GCA_000797495_05621"/>
<dbReference type="PROSITE" id="PS50113">
    <property type="entry name" value="PAC"/>
    <property type="match status" value="1"/>
</dbReference>
<dbReference type="Pfam" id="PF00072">
    <property type="entry name" value="Response_reg"/>
    <property type="match status" value="1"/>
</dbReference>
<evidence type="ECO:0000256" key="3">
    <source>
        <dbReference type="ARBA" id="ARBA00018672"/>
    </source>
</evidence>
<proteinExistence type="predicted"/>
<dbReference type="SUPFAM" id="SSF47384">
    <property type="entry name" value="Homodimeric domain of signal transducing histidine kinase"/>
    <property type="match status" value="1"/>
</dbReference>
<dbReference type="InterPro" id="IPR000700">
    <property type="entry name" value="PAS-assoc_C"/>
</dbReference>
<dbReference type="CDD" id="cd00082">
    <property type="entry name" value="HisKA"/>
    <property type="match status" value="1"/>
</dbReference>
<feature type="domain" description="Histidine kinase" evidence="11">
    <location>
        <begin position="1063"/>
        <end position="1286"/>
    </location>
</feature>
<evidence type="ECO:0000256" key="1">
    <source>
        <dbReference type="ARBA" id="ARBA00000085"/>
    </source>
</evidence>
<dbReference type="InterPro" id="IPR004358">
    <property type="entry name" value="Sig_transdc_His_kin-like_C"/>
</dbReference>
<feature type="coiled-coil region" evidence="10">
    <location>
        <begin position="259"/>
        <end position="286"/>
    </location>
</feature>
<evidence type="ECO:0000256" key="8">
    <source>
        <dbReference type="ARBA" id="ARBA00024867"/>
    </source>
</evidence>
<keyword evidence="10" id="KW-0175">Coiled coil</keyword>
<evidence type="ECO:0000256" key="10">
    <source>
        <dbReference type="SAM" id="Coils"/>
    </source>
</evidence>
<organism evidence="15 16">
    <name type="scientific">Robinsoniella peoriensis</name>
    <dbReference type="NCBI Taxonomy" id="180332"/>
    <lineage>
        <taxon>Bacteria</taxon>
        <taxon>Bacillati</taxon>
        <taxon>Bacillota</taxon>
        <taxon>Clostridia</taxon>
        <taxon>Lachnospirales</taxon>
        <taxon>Lachnospiraceae</taxon>
        <taxon>Robinsoniella</taxon>
    </lineage>
</organism>